<reference evidence="3" key="1">
    <citation type="submission" date="2020-01" db="EMBL/GenBank/DDBJ databases">
        <title>Insect and environment-associated Actinomycetes.</title>
        <authorList>
            <person name="Currrie C."/>
            <person name="Chevrette M."/>
            <person name="Carlson C."/>
            <person name="Stubbendieck R."/>
            <person name="Wendt-Pienkowski E."/>
        </authorList>
    </citation>
    <scope>NUCLEOTIDE SEQUENCE</scope>
    <source>
        <strain evidence="3">SID7499</strain>
    </source>
</reference>
<evidence type="ECO:0000259" key="2">
    <source>
        <dbReference type="Pfam" id="PF21725"/>
    </source>
</evidence>
<evidence type="ECO:0000313" key="3">
    <source>
        <dbReference type="EMBL" id="NEE06809.1"/>
    </source>
</evidence>
<comment type="caution">
    <text evidence="3">The sequence shown here is derived from an EMBL/GenBank/DDBJ whole genome shotgun (WGS) entry which is preliminary data.</text>
</comment>
<dbReference type="Pfam" id="PF21725">
    <property type="entry name" value="T7SS_signal"/>
    <property type="match status" value="1"/>
</dbReference>
<sequence>MGVLDDLGSGLGRLKDGVNHGLSALEDGVDAGKKVVGEGIDWGTDRLGDGLDRVGLEDAADAVEDWGDEVASDLGATPGERQLGQTEEANELIHGNPEKIRSSAKHLRDFSAAFDKVGSGMKKVDSSAWRGEAGNTFREKFGVHPKKWFQAADACETAASALDAYASTVKWAQQQAQEAIELYARGKSASEKAVGEYNQKVDVYNAKVRADQDPGPTPGPFHDPGREIIRQAREKLARARAQRNTAAGDAEADIKKALTHAPAEPPPLERLTGNVVDGLVATGVELNHVVGGVVKGTAGLVSFARGLNPVDPYNLTHPAEYLQNISLTLSGLVSTAAQPERALNAAVDGFKKDPSEFIGRLVPELIGTKGAGLARGGLRAAIKEGVETGAGGAKVAPNGAKVADEAAGATPKDWSDLARSTDHVKEKAIHYDSVAPQKAQEFLDSEFPWLKDINNTGTHGYRDNCSHNVVSVDRRLDGVEVSAAPKPQPDHIPPEQLGLKDRAKGHYDMVNSYDDIIRDLQARGEGSRSAMYVSRPDGSAHVFNAVNTKHGVVFLDGQSGTLGILEKNVSSIGHIPYRNGSS</sequence>
<dbReference type="InterPro" id="IPR049082">
    <property type="entry name" value="T7SS_signal"/>
</dbReference>
<dbReference type="InterPro" id="IPR028908">
    <property type="entry name" value="Tox-PL_dom"/>
</dbReference>
<dbReference type="Pfam" id="PF15644">
    <property type="entry name" value="Gln_amidase"/>
    <property type="match status" value="1"/>
</dbReference>
<organism evidence="3">
    <name type="scientific">Streptomyces sp. SID7499</name>
    <dbReference type="NCBI Taxonomy" id="2706086"/>
    <lineage>
        <taxon>Bacteria</taxon>
        <taxon>Bacillati</taxon>
        <taxon>Actinomycetota</taxon>
        <taxon>Actinomycetes</taxon>
        <taxon>Kitasatosporales</taxon>
        <taxon>Streptomycetaceae</taxon>
        <taxon>Streptomyces</taxon>
    </lineage>
</organism>
<name>A0A6G3WMR9_9ACTN</name>
<accession>A0A6G3WMR9</accession>
<dbReference type="EMBL" id="JAAGMN010001111">
    <property type="protein sequence ID" value="NEE06809.1"/>
    <property type="molecule type" value="Genomic_DNA"/>
</dbReference>
<protein>
    <submittedName>
        <fullName evidence="3">Uncharacterized protein</fullName>
    </submittedName>
</protein>
<feature type="domain" description="Putative T7SS secretion signal" evidence="2">
    <location>
        <begin position="26"/>
        <end position="265"/>
    </location>
</feature>
<evidence type="ECO:0000259" key="1">
    <source>
        <dbReference type="Pfam" id="PF15644"/>
    </source>
</evidence>
<gene>
    <name evidence="3" type="ORF">G3M58_10170</name>
</gene>
<feature type="domain" description="Tox-PL" evidence="1">
    <location>
        <begin position="464"/>
        <end position="561"/>
    </location>
</feature>
<dbReference type="Gene3D" id="1.10.287.1060">
    <property type="entry name" value="ESAT-6-like"/>
    <property type="match status" value="1"/>
</dbReference>
<dbReference type="AlphaFoldDB" id="A0A6G3WMR9"/>
<proteinExistence type="predicted"/>